<accession>A0A9E7R565</accession>
<evidence type="ECO:0000259" key="3">
    <source>
        <dbReference type="Pfam" id="PF24008"/>
    </source>
</evidence>
<keyword evidence="2" id="KW-0472">Membrane</keyword>
<feature type="compositionally biased region" description="Acidic residues" evidence="1">
    <location>
        <begin position="1"/>
        <end position="12"/>
    </location>
</feature>
<dbReference type="RefSeq" id="WP_260594658.1">
    <property type="nucleotide sequence ID" value="NZ_CP104003.1"/>
</dbReference>
<protein>
    <recommendedName>
        <fullName evidence="3">DUF7322 domain-containing protein</fullName>
    </recommendedName>
</protein>
<dbReference type="AlphaFoldDB" id="A0A9E7R565"/>
<evidence type="ECO:0000313" key="5">
    <source>
        <dbReference type="Proteomes" id="UP001057580"/>
    </source>
</evidence>
<feature type="transmembrane region" description="Helical" evidence="2">
    <location>
        <begin position="76"/>
        <end position="94"/>
    </location>
</feature>
<feature type="region of interest" description="Disordered" evidence="1">
    <location>
        <begin position="1"/>
        <end position="38"/>
    </location>
</feature>
<evidence type="ECO:0000256" key="2">
    <source>
        <dbReference type="SAM" id="Phobius"/>
    </source>
</evidence>
<dbReference type="Proteomes" id="UP001057580">
    <property type="component" value="Chromosome"/>
</dbReference>
<dbReference type="KEGG" id="ssai:N0B31_04555"/>
<feature type="domain" description="DUF7322" evidence="3">
    <location>
        <begin position="40"/>
        <end position="98"/>
    </location>
</feature>
<keyword evidence="2" id="KW-0812">Transmembrane</keyword>
<dbReference type="Pfam" id="PF24008">
    <property type="entry name" value="DUF7322"/>
    <property type="match status" value="1"/>
</dbReference>
<keyword evidence="5" id="KW-1185">Reference proteome</keyword>
<feature type="transmembrane region" description="Helical" evidence="2">
    <location>
        <begin position="48"/>
        <end position="70"/>
    </location>
</feature>
<sequence>MSPFEEDEDAWPDEPKEFDPNSLGPDIPKAPAAPNLADRDAPRDVANAFWAAVIFANVGLLGVSLGPMLWYFEGMAQLGGGIFLVGVVALGMTYRRYYAFMNREKPEDVDHETDREDAPGGD</sequence>
<dbReference type="GeneID" id="74941667"/>
<name>A0A9E7R565_9EURY</name>
<evidence type="ECO:0000313" key="4">
    <source>
        <dbReference type="EMBL" id="UWM55558.1"/>
    </source>
</evidence>
<gene>
    <name evidence="4" type="ORF">N0B31_04555</name>
</gene>
<keyword evidence="2" id="KW-1133">Transmembrane helix</keyword>
<evidence type="ECO:0000256" key="1">
    <source>
        <dbReference type="SAM" id="MobiDB-lite"/>
    </source>
</evidence>
<dbReference type="InterPro" id="IPR055746">
    <property type="entry name" value="DUF7322"/>
</dbReference>
<reference evidence="4" key="1">
    <citation type="submission" date="2022-09" db="EMBL/GenBank/DDBJ databases">
        <title>Diverse halophilic archaea isolated from saline environments.</title>
        <authorList>
            <person name="Cui H.-L."/>
        </authorList>
    </citation>
    <scope>NUCLEOTIDE SEQUENCE</scope>
    <source>
        <strain evidence="4">ZS-35-S2</strain>
    </source>
</reference>
<proteinExistence type="predicted"/>
<dbReference type="EMBL" id="CP104003">
    <property type="protein sequence ID" value="UWM55558.1"/>
    <property type="molecule type" value="Genomic_DNA"/>
</dbReference>
<organism evidence="4 5">
    <name type="scientific">Salinirubellus salinus</name>
    <dbReference type="NCBI Taxonomy" id="1364945"/>
    <lineage>
        <taxon>Archaea</taxon>
        <taxon>Methanobacteriati</taxon>
        <taxon>Methanobacteriota</taxon>
        <taxon>Stenosarchaea group</taxon>
        <taxon>Halobacteria</taxon>
        <taxon>Halobacteriales</taxon>
        <taxon>Natronomonadaceae</taxon>
        <taxon>Salinirubellus</taxon>
    </lineage>
</organism>